<organism evidence="5 6">
    <name type="scientific">Polynucleobacter duraquae</name>
    <dbReference type="NCBI Taxonomy" id="1835254"/>
    <lineage>
        <taxon>Bacteria</taxon>
        <taxon>Pseudomonadati</taxon>
        <taxon>Pseudomonadota</taxon>
        <taxon>Betaproteobacteria</taxon>
        <taxon>Burkholderiales</taxon>
        <taxon>Burkholderiaceae</taxon>
        <taxon>Polynucleobacter</taxon>
    </lineage>
</organism>
<dbReference type="Pfam" id="PF00440">
    <property type="entry name" value="TetR_N"/>
    <property type="match status" value="1"/>
</dbReference>
<dbReference type="OrthoDB" id="9816320at2"/>
<dbReference type="PROSITE" id="PS50977">
    <property type="entry name" value="HTH_TETR_2"/>
    <property type="match status" value="1"/>
</dbReference>
<feature type="DNA-binding region" description="H-T-H motif" evidence="2">
    <location>
        <begin position="55"/>
        <end position="74"/>
    </location>
</feature>
<dbReference type="InterPro" id="IPR050109">
    <property type="entry name" value="HTH-type_TetR-like_transc_reg"/>
</dbReference>
<evidence type="ECO:0000313" key="6">
    <source>
        <dbReference type="Proteomes" id="UP000061135"/>
    </source>
</evidence>
<reference evidence="5 6" key="1">
    <citation type="submission" date="2014-03" db="EMBL/GenBank/DDBJ databases">
        <title>Genome of Polynucleobacter strain MWH-MoK4.</title>
        <authorList>
            <person name="Hahn M.W."/>
        </authorList>
    </citation>
    <scope>NUCLEOTIDE SEQUENCE [LARGE SCALE GENOMIC DNA]</scope>
    <source>
        <strain evidence="5 6">MWH-MoK4</strain>
    </source>
</reference>
<evidence type="ECO:0000256" key="3">
    <source>
        <dbReference type="SAM" id="MobiDB-lite"/>
    </source>
</evidence>
<evidence type="ECO:0000259" key="4">
    <source>
        <dbReference type="PROSITE" id="PS50977"/>
    </source>
</evidence>
<dbReference type="HOGENOM" id="CLU_099040_0_0_4"/>
<dbReference type="EMBL" id="CP007501">
    <property type="protein sequence ID" value="AKD25619.1"/>
    <property type="molecule type" value="Genomic_DNA"/>
</dbReference>
<dbReference type="PANTHER" id="PTHR30055:SF181">
    <property type="entry name" value="BLR6905 PROTEIN"/>
    <property type="match status" value="1"/>
</dbReference>
<keyword evidence="1 2" id="KW-0238">DNA-binding</keyword>
<evidence type="ECO:0000313" key="5">
    <source>
        <dbReference type="EMBL" id="AKD25619.1"/>
    </source>
</evidence>
<dbReference type="AlphaFoldDB" id="A0A0E3V0V8"/>
<gene>
    <name evidence="5" type="ORF">CL55_00012860</name>
</gene>
<dbReference type="PATRIC" id="fig|576611.7.peg.1308"/>
<keyword evidence="6" id="KW-1185">Reference proteome</keyword>
<feature type="compositionally biased region" description="Low complexity" evidence="3">
    <location>
        <begin position="11"/>
        <end position="25"/>
    </location>
</feature>
<name>A0A0E3V0V8_9BURK</name>
<accession>A0A0E3V0V8</accession>
<dbReference type="Proteomes" id="UP000061135">
    <property type="component" value="Chromosome"/>
</dbReference>
<dbReference type="PANTHER" id="PTHR30055">
    <property type="entry name" value="HTH-TYPE TRANSCRIPTIONAL REGULATOR RUTR"/>
    <property type="match status" value="1"/>
</dbReference>
<feature type="domain" description="HTH tetR-type" evidence="4">
    <location>
        <begin position="33"/>
        <end position="92"/>
    </location>
</feature>
<dbReference type="InterPro" id="IPR009057">
    <property type="entry name" value="Homeodomain-like_sf"/>
</dbReference>
<dbReference type="KEGG" id="pdq:CL55_00012860"/>
<dbReference type="SUPFAM" id="SSF46689">
    <property type="entry name" value="Homeodomain-like"/>
    <property type="match status" value="1"/>
</dbReference>
<evidence type="ECO:0000256" key="1">
    <source>
        <dbReference type="ARBA" id="ARBA00023125"/>
    </source>
</evidence>
<protein>
    <submittedName>
        <fullName evidence="5">Transcriptional regulator</fullName>
    </submittedName>
</protein>
<proteinExistence type="predicted"/>
<dbReference type="GO" id="GO:0000976">
    <property type="term" value="F:transcription cis-regulatory region binding"/>
    <property type="evidence" value="ECO:0007669"/>
    <property type="project" value="TreeGrafter"/>
</dbReference>
<evidence type="ECO:0000256" key="2">
    <source>
        <dbReference type="PROSITE-ProRule" id="PRU00335"/>
    </source>
</evidence>
<feature type="region of interest" description="Disordered" evidence="3">
    <location>
        <begin position="1"/>
        <end position="34"/>
    </location>
</feature>
<feature type="compositionally biased region" description="Basic and acidic residues" evidence="3">
    <location>
        <begin position="1"/>
        <end position="10"/>
    </location>
</feature>
<dbReference type="STRING" id="1835254.CL55_00012860"/>
<dbReference type="PRINTS" id="PR00455">
    <property type="entry name" value="HTHTETR"/>
</dbReference>
<sequence length="236" mass="27532">MTMSFDRDSSTRSSIASESAPSTAPARRRMSTADRKRQILDRAIQYFAKYGIDGQLRNLTKGLGITHTLLYHYFPTKDALIKAVYEDVFESRWKPEWEQLLDDKNLSPEEKFNAFYIDYSNTVLTYDFVRILIFSGLSDHSISDRFFELLRDRLLPRLIRETRKHCGRSSRSKPSQRELEFLMGLHGGIFYIGMRRWIYGQAIYDSGNPHTEQEIIQDRISSYLTSAKTLFNTGKK</sequence>
<dbReference type="GO" id="GO:0003700">
    <property type="term" value="F:DNA-binding transcription factor activity"/>
    <property type="evidence" value="ECO:0007669"/>
    <property type="project" value="TreeGrafter"/>
</dbReference>
<dbReference type="Gene3D" id="1.10.357.10">
    <property type="entry name" value="Tetracycline Repressor, domain 2"/>
    <property type="match status" value="1"/>
</dbReference>
<dbReference type="InterPro" id="IPR001647">
    <property type="entry name" value="HTH_TetR"/>
</dbReference>